<dbReference type="GO" id="GO:0005524">
    <property type="term" value="F:ATP binding"/>
    <property type="evidence" value="ECO:0007669"/>
    <property type="project" value="UniProtKB-KW"/>
</dbReference>
<dbReference type="EMBL" id="JAVRHZ010000002">
    <property type="protein sequence ID" value="MDT0555635.1"/>
    <property type="molecule type" value="Genomic_DNA"/>
</dbReference>
<dbReference type="InterPro" id="IPR027417">
    <property type="entry name" value="P-loop_NTPase"/>
</dbReference>
<gene>
    <name evidence="5" type="ORF">RM538_06445</name>
</gene>
<reference evidence="5 6" key="1">
    <citation type="submission" date="2023-09" db="EMBL/GenBank/DDBJ databases">
        <authorList>
            <person name="Rey-Velasco X."/>
        </authorList>
    </citation>
    <scope>NUCLEOTIDE SEQUENCE [LARGE SCALE GENOMIC DNA]</scope>
    <source>
        <strain evidence="5 6">W242</strain>
    </source>
</reference>
<organism evidence="5 6">
    <name type="scientific">Patiriisocius hiemis</name>
    <dbReference type="NCBI Taxonomy" id="3075604"/>
    <lineage>
        <taxon>Bacteria</taxon>
        <taxon>Pseudomonadati</taxon>
        <taxon>Bacteroidota</taxon>
        <taxon>Flavobacteriia</taxon>
        <taxon>Flavobacteriales</taxon>
        <taxon>Flavobacteriaceae</taxon>
        <taxon>Patiriisocius</taxon>
    </lineage>
</organism>
<dbReference type="InterPro" id="IPR017871">
    <property type="entry name" value="ABC_transporter-like_CS"/>
</dbReference>
<dbReference type="PANTHER" id="PTHR42781">
    <property type="entry name" value="SPERMIDINE/PUTRESCINE IMPORT ATP-BINDING PROTEIN POTA"/>
    <property type="match status" value="1"/>
</dbReference>
<dbReference type="PANTHER" id="PTHR42781:SF4">
    <property type="entry name" value="SPERMIDINE_PUTRESCINE IMPORT ATP-BINDING PROTEIN POTA"/>
    <property type="match status" value="1"/>
</dbReference>
<dbReference type="SUPFAM" id="SSF52540">
    <property type="entry name" value="P-loop containing nucleoside triphosphate hydrolases"/>
    <property type="match status" value="1"/>
</dbReference>
<keyword evidence="2" id="KW-0547">Nucleotide-binding</keyword>
<dbReference type="Proteomes" id="UP001254488">
    <property type="component" value="Unassembled WGS sequence"/>
</dbReference>
<dbReference type="SMART" id="SM00382">
    <property type="entry name" value="AAA"/>
    <property type="match status" value="1"/>
</dbReference>
<dbReference type="InterPro" id="IPR050093">
    <property type="entry name" value="ABC_SmlMolc_Importer"/>
</dbReference>
<protein>
    <submittedName>
        <fullName evidence="5">ABC transporter ATP-binding protein</fullName>
    </submittedName>
</protein>
<name>A0ABU2YBR8_9FLAO</name>
<keyword evidence="6" id="KW-1185">Reference proteome</keyword>
<proteinExistence type="predicted"/>
<evidence type="ECO:0000259" key="4">
    <source>
        <dbReference type="PROSITE" id="PS50893"/>
    </source>
</evidence>
<sequence length="319" mass="35765">MLNATISSFSYPDSKTVLKEVSFKLEKGEHLAILGESGCGKSTLLHLLYGLLQLEEGEIIWNGKPLLGPASNLVPGESFMKLVAQEFNIMPFTSVAENVAEYLNRVNPEKDNQRVNELLDALELKDFRNTKVKLLSGGQKQRVALAKALAKTPDVLLLDEPFSNIDTFKKRNLRRKLFKYLKESNCTIITATHDAEEALQFSDKLLVLKEGGVKAYGKTKDVYKNSNTPYLAGFFGDFSVLPNAVIGISNSLETKIVFAHQLVISNEKTPLKVIIKNSYFKGANYLIEASYKDSIVYFNSPSILKKETVYLRYINDYES</sequence>
<evidence type="ECO:0000256" key="3">
    <source>
        <dbReference type="ARBA" id="ARBA00022840"/>
    </source>
</evidence>
<comment type="caution">
    <text evidence="5">The sequence shown here is derived from an EMBL/GenBank/DDBJ whole genome shotgun (WGS) entry which is preliminary data.</text>
</comment>
<evidence type="ECO:0000313" key="5">
    <source>
        <dbReference type="EMBL" id="MDT0555635.1"/>
    </source>
</evidence>
<dbReference type="InterPro" id="IPR003439">
    <property type="entry name" value="ABC_transporter-like_ATP-bd"/>
</dbReference>
<dbReference type="PROSITE" id="PS00211">
    <property type="entry name" value="ABC_TRANSPORTER_1"/>
    <property type="match status" value="1"/>
</dbReference>
<evidence type="ECO:0000256" key="1">
    <source>
        <dbReference type="ARBA" id="ARBA00022448"/>
    </source>
</evidence>
<dbReference type="RefSeq" id="WP_311332585.1">
    <property type="nucleotide sequence ID" value="NZ_JAVRHZ010000002.1"/>
</dbReference>
<keyword evidence="1" id="KW-0813">Transport</keyword>
<dbReference type="InterPro" id="IPR003593">
    <property type="entry name" value="AAA+_ATPase"/>
</dbReference>
<keyword evidence="3 5" id="KW-0067">ATP-binding</keyword>
<evidence type="ECO:0000313" key="6">
    <source>
        <dbReference type="Proteomes" id="UP001254488"/>
    </source>
</evidence>
<feature type="domain" description="ABC transporter" evidence="4">
    <location>
        <begin position="1"/>
        <end position="235"/>
    </location>
</feature>
<dbReference type="Gene3D" id="3.40.50.300">
    <property type="entry name" value="P-loop containing nucleotide triphosphate hydrolases"/>
    <property type="match status" value="1"/>
</dbReference>
<dbReference type="Pfam" id="PF00005">
    <property type="entry name" value="ABC_tran"/>
    <property type="match status" value="1"/>
</dbReference>
<accession>A0ABU2YBR8</accession>
<evidence type="ECO:0000256" key="2">
    <source>
        <dbReference type="ARBA" id="ARBA00022741"/>
    </source>
</evidence>
<dbReference type="PROSITE" id="PS50893">
    <property type="entry name" value="ABC_TRANSPORTER_2"/>
    <property type="match status" value="1"/>
</dbReference>